<dbReference type="Pfam" id="PF13302">
    <property type="entry name" value="Acetyltransf_3"/>
    <property type="match status" value="1"/>
</dbReference>
<dbReference type="EC" id="2.3.-.-" evidence="2"/>
<evidence type="ECO:0000313" key="2">
    <source>
        <dbReference type="EMBL" id="XDI37768.1"/>
    </source>
</evidence>
<feature type="domain" description="N-acetyltransferase" evidence="1">
    <location>
        <begin position="14"/>
        <end position="87"/>
    </location>
</feature>
<evidence type="ECO:0000259" key="1">
    <source>
        <dbReference type="Pfam" id="PF13302"/>
    </source>
</evidence>
<reference evidence="2" key="1">
    <citation type="submission" date="2024-07" db="EMBL/GenBank/DDBJ databases">
        <title>Identification and characteristics of an arsenic-resistant bacterial isolate, which belongs to a novel species.</title>
        <authorList>
            <person name="Juszczyk A."/>
            <person name="Kowalczyk A."/>
            <person name="Was K."/>
            <person name="Kosowicz W."/>
            <person name="Budzyn A."/>
            <person name="Latowski D."/>
        </authorList>
    </citation>
    <scope>NUCLEOTIDE SEQUENCE</scope>
    <source>
        <strain evidence="2">As8PL</strain>
    </source>
</reference>
<dbReference type="AlphaFoldDB" id="A0AB39BVR4"/>
<accession>A0AB39BVR4</accession>
<protein>
    <submittedName>
        <fullName evidence="2">GNAT family N-acetyltransferase</fullName>
        <ecNumber evidence="2">2.3.-.-</ecNumber>
    </submittedName>
</protein>
<dbReference type="EMBL" id="CP162551">
    <property type="protein sequence ID" value="XDI37768.1"/>
    <property type="molecule type" value="Genomic_DNA"/>
</dbReference>
<dbReference type="SUPFAM" id="SSF55729">
    <property type="entry name" value="Acyl-CoA N-acyltransferases (Nat)"/>
    <property type="match status" value="1"/>
</dbReference>
<dbReference type="InterPro" id="IPR000182">
    <property type="entry name" value="GNAT_dom"/>
</dbReference>
<sequence length="91" mass="10501">MLYDYQNKTIFTKRLMLRLFQTTDAAVVVKLCNNFTIYQNILYLPYPYSSEDAVSWIGHNLENFESNKSFEFAVTDKELGELYGAIGSLAI</sequence>
<proteinExistence type="predicted"/>
<keyword evidence="2" id="KW-0808">Transferase</keyword>
<dbReference type="Gene3D" id="3.40.630.30">
    <property type="match status" value="1"/>
</dbReference>
<dbReference type="GO" id="GO:0016747">
    <property type="term" value="F:acyltransferase activity, transferring groups other than amino-acyl groups"/>
    <property type="evidence" value="ECO:0007669"/>
    <property type="project" value="InterPro"/>
</dbReference>
<gene>
    <name evidence="2" type="ORF">AB3N04_05465</name>
</gene>
<dbReference type="InterPro" id="IPR016181">
    <property type="entry name" value="Acyl_CoA_acyltransferase"/>
</dbReference>
<name>A0AB39BVR4_9BACI</name>
<organism evidence="2">
    <name type="scientific">Alkalihalophilus sp. As8PL</name>
    <dbReference type="NCBI Taxonomy" id="3237103"/>
    <lineage>
        <taxon>Bacteria</taxon>
        <taxon>Bacillati</taxon>
        <taxon>Bacillota</taxon>
        <taxon>Bacilli</taxon>
        <taxon>Bacillales</taxon>
        <taxon>Bacillaceae</taxon>
        <taxon>Alkalihalophilus</taxon>
    </lineage>
</organism>
<keyword evidence="2" id="KW-0012">Acyltransferase</keyword>
<dbReference type="RefSeq" id="WP_368505096.1">
    <property type="nucleotide sequence ID" value="NZ_CP162551.1"/>
</dbReference>